<keyword evidence="2 5" id="KW-0689">Ribosomal protein</keyword>
<evidence type="ECO:0000256" key="1">
    <source>
        <dbReference type="ARBA" id="ARBA00009254"/>
    </source>
</evidence>
<accession>A0A1F5HCF2</accession>
<comment type="caution">
    <text evidence="6">The sequence shown here is derived from an EMBL/GenBank/DDBJ whole genome shotgun (WGS) entry which is preliminary data.</text>
</comment>
<dbReference type="InterPro" id="IPR036049">
    <property type="entry name" value="Ribosomal_uL29_sf"/>
</dbReference>
<dbReference type="GO" id="GO:1990904">
    <property type="term" value="C:ribonucleoprotein complex"/>
    <property type="evidence" value="ECO:0007669"/>
    <property type="project" value="UniProtKB-KW"/>
</dbReference>
<dbReference type="EMBL" id="MFCA01000025">
    <property type="protein sequence ID" value="OGE01746.1"/>
    <property type="molecule type" value="Genomic_DNA"/>
</dbReference>
<dbReference type="Pfam" id="PF00831">
    <property type="entry name" value="Ribosomal_L29"/>
    <property type="match status" value="1"/>
</dbReference>
<gene>
    <name evidence="5" type="primary">rpmC</name>
    <name evidence="6" type="ORF">A2196_02575</name>
</gene>
<keyword evidence="3 5" id="KW-0687">Ribonucleoprotein</keyword>
<dbReference type="SUPFAM" id="SSF46561">
    <property type="entry name" value="Ribosomal protein L29 (L29p)"/>
    <property type="match status" value="1"/>
</dbReference>
<name>A0A1F5HCF2_9BACT</name>
<dbReference type="Proteomes" id="UP000176751">
    <property type="component" value="Unassembled WGS sequence"/>
</dbReference>
<dbReference type="GO" id="GO:0005840">
    <property type="term" value="C:ribosome"/>
    <property type="evidence" value="ECO:0007669"/>
    <property type="project" value="UniProtKB-KW"/>
</dbReference>
<dbReference type="HAMAP" id="MF_00374">
    <property type="entry name" value="Ribosomal_uL29"/>
    <property type="match status" value="1"/>
</dbReference>
<sequence>MKKQDFGNLKTGSTSDLEKKIGQLEKEKTDALIELRMGKAKNVHCLKQIKKDIAKVKTILNAKIFIQKSTDDHEKTETGKEKNASS</sequence>
<organism evidence="6 7">
    <name type="scientific">Candidatus Curtissbacteria bacterium RIFOXYA1_FULL_41_14</name>
    <dbReference type="NCBI Taxonomy" id="1797737"/>
    <lineage>
        <taxon>Bacteria</taxon>
        <taxon>Candidatus Curtissiibacteriota</taxon>
    </lineage>
</organism>
<evidence type="ECO:0000313" key="6">
    <source>
        <dbReference type="EMBL" id="OGE01746.1"/>
    </source>
</evidence>
<evidence type="ECO:0000256" key="2">
    <source>
        <dbReference type="ARBA" id="ARBA00022980"/>
    </source>
</evidence>
<evidence type="ECO:0000256" key="4">
    <source>
        <dbReference type="ARBA" id="ARBA00035204"/>
    </source>
</evidence>
<dbReference type="InterPro" id="IPR001854">
    <property type="entry name" value="Ribosomal_uL29"/>
</dbReference>
<evidence type="ECO:0000256" key="3">
    <source>
        <dbReference type="ARBA" id="ARBA00023274"/>
    </source>
</evidence>
<evidence type="ECO:0000256" key="5">
    <source>
        <dbReference type="HAMAP-Rule" id="MF_00374"/>
    </source>
</evidence>
<dbReference type="GO" id="GO:0006412">
    <property type="term" value="P:translation"/>
    <property type="evidence" value="ECO:0007669"/>
    <property type="project" value="UniProtKB-UniRule"/>
</dbReference>
<dbReference type="NCBIfam" id="TIGR00012">
    <property type="entry name" value="L29"/>
    <property type="match status" value="1"/>
</dbReference>
<dbReference type="AlphaFoldDB" id="A0A1F5HCF2"/>
<protein>
    <recommendedName>
        <fullName evidence="4 5">Large ribosomal subunit protein uL29</fullName>
    </recommendedName>
</protein>
<dbReference type="GO" id="GO:0003735">
    <property type="term" value="F:structural constituent of ribosome"/>
    <property type="evidence" value="ECO:0007669"/>
    <property type="project" value="InterPro"/>
</dbReference>
<proteinExistence type="inferred from homology"/>
<comment type="similarity">
    <text evidence="1 5">Belongs to the universal ribosomal protein uL29 family.</text>
</comment>
<reference evidence="6 7" key="1">
    <citation type="journal article" date="2016" name="Nat. Commun.">
        <title>Thousands of microbial genomes shed light on interconnected biogeochemical processes in an aquifer system.</title>
        <authorList>
            <person name="Anantharaman K."/>
            <person name="Brown C.T."/>
            <person name="Hug L.A."/>
            <person name="Sharon I."/>
            <person name="Castelle C.J."/>
            <person name="Probst A.J."/>
            <person name="Thomas B.C."/>
            <person name="Singh A."/>
            <person name="Wilkins M.J."/>
            <person name="Karaoz U."/>
            <person name="Brodie E.L."/>
            <person name="Williams K.H."/>
            <person name="Hubbard S.S."/>
            <person name="Banfield J.F."/>
        </authorList>
    </citation>
    <scope>NUCLEOTIDE SEQUENCE [LARGE SCALE GENOMIC DNA]</scope>
</reference>
<evidence type="ECO:0000313" key="7">
    <source>
        <dbReference type="Proteomes" id="UP000176751"/>
    </source>
</evidence>
<dbReference type="STRING" id="1797737.A2196_02575"/>
<dbReference type="Gene3D" id="1.10.287.310">
    <property type="match status" value="1"/>
</dbReference>